<proteinExistence type="predicted"/>
<feature type="compositionally biased region" description="Polar residues" evidence="3">
    <location>
        <begin position="623"/>
        <end position="643"/>
    </location>
</feature>
<dbReference type="GO" id="GO:0005886">
    <property type="term" value="C:plasma membrane"/>
    <property type="evidence" value="ECO:0007669"/>
    <property type="project" value="TreeGrafter"/>
</dbReference>
<feature type="compositionally biased region" description="Polar residues" evidence="3">
    <location>
        <begin position="687"/>
        <end position="699"/>
    </location>
</feature>
<dbReference type="GO" id="GO:0005388">
    <property type="term" value="F:P-type calcium transporter activity"/>
    <property type="evidence" value="ECO:0007669"/>
    <property type="project" value="TreeGrafter"/>
</dbReference>
<feature type="region of interest" description="Disordered" evidence="3">
    <location>
        <begin position="42"/>
        <end position="157"/>
    </location>
</feature>
<dbReference type="InterPro" id="IPR008250">
    <property type="entry name" value="ATPase_P-typ_transduc_dom_A_sf"/>
</dbReference>
<dbReference type="GO" id="GO:0006874">
    <property type="term" value="P:intracellular calcium ion homeostasis"/>
    <property type="evidence" value="ECO:0007669"/>
    <property type="project" value="TreeGrafter"/>
</dbReference>
<evidence type="ECO:0000313" key="6">
    <source>
        <dbReference type="Proteomes" id="UP001302126"/>
    </source>
</evidence>
<dbReference type="Pfam" id="PF00122">
    <property type="entry name" value="E1-E2_ATPase"/>
    <property type="match status" value="1"/>
</dbReference>
<feature type="region of interest" description="Disordered" evidence="3">
    <location>
        <begin position="1"/>
        <end position="30"/>
    </location>
</feature>
<feature type="compositionally biased region" description="Pro residues" evidence="3">
    <location>
        <begin position="753"/>
        <end position="764"/>
    </location>
</feature>
<feature type="compositionally biased region" description="Low complexity" evidence="3">
    <location>
        <begin position="765"/>
        <end position="781"/>
    </location>
</feature>
<evidence type="ECO:0000256" key="1">
    <source>
        <dbReference type="ARBA" id="ARBA00004127"/>
    </source>
</evidence>
<dbReference type="Gene3D" id="2.70.150.10">
    <property type="entry name" value="Calcium-transporting ATPase, cytoplasmic transduction domain A"/>
    <property type="match status" value="1"/>
</dbReference>
<feature type="region of interest" description="Disordered" evidence="3">
    <location>
        <begin position="218"/>
        <end position="239"/>
    </location>
</feature>
<dbReference type="AlphaFoldDB" id="A0AAN6WQE9"/>
<comment type="subcellular location">
    <subcellularLocation>
        <location evidence="1">Endomembrane system</location>
        <topology evidence="1">Multi-pass membrane protein</topology>
    </subcellularLocation>
</comment>
<evidence type="ECO:0000256" key="3">
    <source>
        <dbReference type="SAM" id="MobiDB-lite"/>
    </source>
</evidence>
<reference evidence="5" key="1">
    <citation type="journal article" date="2023" name="Mol. Phylogenet. Evol.">
        <title>Genome-scale phylogeny and comparative genomics of the fungal order Sordariales.</title>
        <authorList>
            <person name="Hensen N."/>
            <person name="Bonometti L."/>
            <person name="Westerberg I."/>
            <person name="Brannstrom I.O."/>
            <person name="Guillou S."/>
            <person name="Cros-Aarteil S."/>
            <person name="Calhoun S."/>
            <person name="Haridas S."/>
            <person name="Kuo A."/>
            <person name="Mondo S."/>
            <person name="Pangilinan J."/>
            <person name="Riley R."/>
            <person name="LaButti K."/>
            <person name="Andreopoulos B."/>
            <person name="Lipzen A."/>
            <person name="Chen C."/>
            <person name="Yan M."/>
            <person name="Daum C."/>
            <person name="Ng V."/>
            <person name="Clum A."/>
            <person name="Steindorff A."/>
            <person name="Ohm R.A."/>
            <person name="Martin F."/>
            <person name="Silar P."/>
            <person name="Natvig D.O."/>
            <person name="Lalanne C."/>
            <person name="Gautier V."/>
            <person name="Ament-Velasquez S.L."/>
            <person name="Kruys A."/>
            <person name="Hutchinson M.I."/>
            <person name="Powell A.J."/>
            <person name="Barry K."/>
            <person name="Miller A.N."/>
            <person name="Grigoriev I.V."/>
            <person name="Debuchy R."/>
            <person name="Gladieux P."/>
            <person name="Hiltunen Thoren M."/>
            <person name="Johannesson H."/>
        </authorList>
    </citation>
    <scope>NUCLEOTIDE SEQUENCE</scope>
    <source>
        <strain evidence="5">PSN309</strain>
    </source>
</reference>
<evidence type="ECO:0000313" key="5">
    <source>
        <dbReference type="EMBL" id="KAK4184502.1"/>
    </source>
</evidence>
<feature type="domain" description="P-type ATPase A" evidence="4">
    <location>
        <begin position="1146"/>
        <end position="1196"/>
    </location>
</feature>
<dbReference type="GO" id="GO:0012505">
    <property type="term" value="C:endomembrane system"/>
    <property type="evidence" value="ECO:0007669"/>
    <property type="project" value="UniProtKB-SubCell"/>
</dbReference>
<accession>A0AAN6WQE9</accession>
<name>A0AAN6WQE9_9PEZI</name>
<feature type="compositionally biased region" description="Polar residues" evidence="3">
    <location>
        <begin position="42"/>
        <end position="68"/>
    </location>
</feature>
<keyword evidence="2" id="KW-0460">Magnesium</keyword>
<feature type="compositionally biased region" description="Polar residues" evidence="3">
    <location>
        <begin position="479"/>
        <end position="498"/>
    </location>
</feature>
<feature type="compositionally biased region" description="Polar residues" evidence="3">
    <location>
        <begin position="651"/>
        <end position="667"/>
    </location>
</feature>
<dbReference type="PANTHER" id="PTHR24093">
    <property type="entry name" value="CATION TRANSPORTING ATPASE"/>
    <property type="match status" value="1"/>
</dbReference>
<dbReference type="Proteomes" id="UP001302126">
    <property type="component" value="Unassembled WGS sequence"/>
</dbReference>
<comment type="caution">
    <text evidence="5">The sequence shown here is derived from an EMBL/GenBank/DDBJ whole genome shotgun (WGS) entry which is preliminary data.</text>
</comment>
<evidence type="ECO:0000256" key="2">
    <source>
        <dbReference type="ARBA" id="ARBA00022842"/>
    </source>
</evidence>
<evidence type="ECO:0000259" key="4">
    <source>
        <dbReference type="Pfam" id="PF00122"/>
    </source>
</evidence>
<dbReference type="SUPFAM" id="SSF81653">
    <property type="entry name" value="Calcium ATPase, transduction domain A"/>
    <property type="match status" value="1"/>
</dbReference>
<organism evidence="5 6">
    <name type="scientific">Podospora australis</name>
    <dbReference type="NCBI Taxonomy" id="1536484"/>
    <lineage>
        <taxon>Eukaryota</taxon>
        <taxon>Fungi</taxon>
        <taxon>Dikarya</taxon>
        <taxon>Ascomycota</taxon>
        <taxon>Pezizomycotina</taxon>
        <taxon>Sordariomycetes</taxon>
        <taxon>Sordariomycetidae</taxon>
        <taxon>Sordariales</taxon>
        <taxon>Podosporaceae</taxon>
        <taxon>Podospora</taxon>
    </lineage>
</organism>
<sequence>MSANISPSSDPVAEQLKAGEADIADTTNTNLVDSSQCLTELSNSNNDTIAEMTNTDSGSSHFAEQSSKSEADMAGTTNTNSDMDSSQRLTEQSNPGDVTMAGMTNTDSASPQHLAEQSRNGDVNTPGTTNSGVNSSQFTFKMTTNPSSGSSSLIDRPLTAGLDYDTLPSMMEVDPSLFDVSLDSVIDPEIPDATQTFPPHQNTQGHMTSGELGDVVNSAQPHPTDEAAQNTSDGTTTPLSIAARPGSRALGHMNEDQPRHLPSLRPGRSASYARQVFLTYVLEQPLSVSDSTAGSSSDKDMPLDITADHLRRFQDRKAASRASVASIQASYQNRTAIWQRSTGIPAHQQTAIANQVFPENVASNPSPHQPVTSTHAPQLVMRHREVPEQTMTSNPDNQLSLTGFGVSPEYSTGIDPSPEYLGSFESPHALTRVHAPHQPRTTRIQTPHEFVPGLDVSPQNFTENHASQPSLTGYDASRRNMTGSHNSHQRLTYNQTPYMNPDYYTVPREGMTGLDAPEQTPSPPMSTMVESAEAAADQAVKEIDWEDFVNFDMGGASRVQQDEQNQDGMFLGDDGSVSIVELSAVPVVDLTSDSPTELITTNVRPYRLSLPEPASDISELRTTDSGVAVTTRSAAVSTSAPRSTKSDRLKSNQPQQSDAQAGQSGNVRPSEAAPPASAPITPSAASTNRQPTVVASSGGAQDARALLDGLATGIGSRPAPVSRLLASSGMRYRRSVGADRPAFPPSQLRPAPLGGPPLGGPPRGGPARRPAAPSPTALAPAVRPPGLHPAQDAHGIFPRFGEFPLELKQMVWVEALRKPSAHWARALATRTGNRWRLTFKPRVSPDGSGFRLLAKIEKVDAESESAVALVAKKSVFARIPFGSLRNEIDADCDVVVLEFDQVSLAKIPQPMFHRSNQVSNPEFDPVGTWVRTLAQVKRFGLLYKESFKLCSDPTSSVLPCALGPEHDGLGNHTGFRFCYEELAGFVDSLPAVEEFFLVLGDKTKGNLNWYRQVFFSLSSEERRRCGYSMFYEERRVLVEWDRDLVTSWSGPVPRGQPSPRQLWRTNALLLQAERLVAVAPGLLRKDPQDLRDEDGDWARQYYRPREGRLKIKFKILIILYDFPKAYHQSSQRQRKTKSSHGWKRHSRKVIRSGKSTEVSVFNIMVSDIIHLVAGDMVPLDGICISGHGVKFDESSLILWRWHSRESCNGSTFSDSTTRTRNLVARCRVRHLNPCLLSNSPATYYTTATVKNNALGPTTCEPPKNKSLGA</sequence>
<dbReference type="InterPro" id="IPR059000">
    <property type="entry name" value="ATPase_P-type_domA"/>
</dbReference>
<feature type="compositionally biased region" description="Polar residues" evidence="3">
    <location>
        <begin position="461"/>
        <end position="471"/>
    </location>
</feature>
<feature type="region of interest" description="Disordered" evidence="3">
    <location>
        <begin position="615"/>
        <end position="699"/>
    </location>
</feature>
<feature type="region of interest" description="Disordered" evidence="3">
    <location>
        <begin position="461"/>
        <end position="498"/>
    </location>
</feature>
<feature type="compositionally biased region" description="Low complexity" evidence="3">
    <location>
        <begin position="669"/>
        <end position="686"/>
    </location>
</feature>
<dbReference type="PANTHER" id="PTHR24093:SF369">
    <property type="entry name" value="CALCIUM-TRANSPORTING ATPASE"/>
    <property type="match status" value="1"/>
</dbReference>
<feature type="compositionally biased region" description="Polar residues" evidence="3">
    <location>
        <begin position="75"/>
        <end position="153"/>
    </location>
</feature>
<dbReference type="EMBL" id="MU864486">
    <property type="protein sequence ID" value="KAK4184502.1"/>
    <property type="molecule type" value="Genomic_DNA"/>
</dbReference>
<protein>
    <recommendedName>
        <fullName evidence="4">P-type ATPase A domain-containing protein</fullName>
    </recommendedName>
</protein>
<feature type="region of interest" description="Disordered" evidence="3">
    <location>
        <begin position="736"/>
        <end position="790"/>
    </location>
</feature>
<reference evidence="5" key="2">
    <citation type="submission" date="2023-05" db="EMBL/GenBank/DDBJ databases">
        <authorList>
            <consortium name="Lawrence Berkeley National Laboratory"/>
            <person name="Steindorff A."/>
            <person name="Hensen N."/>
            <person name="Bonometti L."/>
            <person name="Westerberg I."/>
            <person name="Brannstrom I.O."/>
            <person name="Guillou S."/>
            <person name="Cros-Aarteil S."/>
            <person name="Calhoun S."/>
            <person name="Haridas S."/>
            <person name="Kuo A."/>
            <person name="Mondo S."/>
            <person name="Pangilinan J."/>
            <person name="Riley R."/>
            <person name="Labutti K."/>
            <person name="Andreopoulos B."/>
            <person name="Lipzen A."/>
            <person name="Chen C."/>
            <person name="Yanf M."/>
            <person name="Daum C."/>
            <person name="Ng V."/>
            <person name="Clum A."/>
            <person name="Ohm R."/>
            <person name="Martin F."/>
            <person name="Silar P."/>
            <person name="Natvig D."/>
            <person name="Lalanne C."/>
            <person name="Gautier V."/>
            <person name="Ament-Velasquez S.L."/>
            <person name="Kruys A."/>
            <person name="Hutchinson M.I."/>
            <person name="Powell A.J."/>
            <person name="Barry K."/>
            <person name="Miller A.N."/>
            <person name="Grigoriev I.V."/>
            <person name="Debuchy R."/>
            <person name="Gladieux P."/>
            <person name="Thoren M.H."/>
            <person name="Johannesson H."/>
        </authorList>
    </citation>
    <scope>NUCLEOTIDE SEQUENCE</scope>
    <source>
        <strain evidence="5">PSN309</strain>
    </source>
</reference>
<gene>
    <name evidence="5" type="ORF">QBC35DRAFT_477226</name>
</gene>
<keyword evidence="6" id="KW-1185">Reference proteome</keyword>